<protein>
    <recommendedName>
        <fullName evidence="5">Ferrochelatase</fullName>
    </recommendedName>
</protein>
<feature type="chain" id="PRO_5033038448" description="Ferrochelatase" evidence="2">
    <location>
        <begin position="23"/>
        <end position="74"/>
    </location>
</feature>
<gene>
    <name evidence="3" type="ORF">GRI32_09235</name>
</gene>
<evidence type="ECO:0008006" key="5">
    <source>
        <dbReference type="Google" id="ProtNLM"/>
    </source>
</evidence>
<keyword evidence="1" id="KW-1133">Transmembrane helix</keyword>
<dbReference type="AlphaFoldDB" id="A0A844ZNL6"/>
<evidence type="ECO:0000313" key="4">
    <source>
        <dbReference type="Proteomes" id="UP000435243"/>
    </source>
</evidence>
<feature type="signal peptide" evidence="2">
    <location>
        <begin position="1"/>
        <end position="22"/>
    </location>
</feature>
<keyword evidence="4" id="KW-1185">Reference proteome</keyword>
<evidence type="ECO:0000256" key="1">
    <source>
        <dbReference type="SAM" id="Phobius"/>
    </source>
</evidence>
<keyword evidence="1" id="KW-0812">Transmembrane</keyword>
<reference evidence="3 4" key="1">
    <citation type="submission" date="2019-12" db="EMBL/GenBank/DDBJ databases">
        <title>Genomic-based taxomic classification of the family Erythrobacteraceae.</title>
        <authorList>
            <person name="Xu L."/>
        </authorList>
    </citation>
    <scope>NUCLEOTIDE SEQUENCE [LARGE SCALE GENOMIC DNA]</scope>
    <source>
        <strain evidence="3 4">JCM 16339</strain>
    </source>
</reference>
<proteinExistence type="predicted"/>
<keyword evidence="1" id="KW-0472">Membrane</keyword>
<dbReference type="Proteomes" id="UP000435243">
    <property type="component" value="Unassembled WGS sequence"/>
</dbReference>
<feature type="transmembrane region" description="Helical" evidence="1">
    <location>
        <begin position="46"/>
        <end position="64"/>
    </location>
</feature>
<name>A0A844ZNL6_9SPHN</name>
<accession>A0A844ZNL6</accession>
<organism evidence="3 4">
    <name type="scientific">Alteraurantiacibacter aestuarii</name>
    <dbReference type="NCBI Taxonomy" id="650004"/>
    <lineage>
        <taxon>Bacteria</taxon>
        <taxon>Pseudomonadati</taxon>
        <taxon>Pseudomonadota</taxon>
        <taxon>Alphaproteobacteria</taxon>
        <taxon>Sphingomonadales</taxon>
        <taxon>Erythrobacteraceae</taxon>
        <taxon>Alteraurantiacibacter</taxon>
    </lineage>
</organism>
<evidence type="ECO:0000256" key="2">
    <source>
        <dbReference type="SAM" id="SignalP"/>
    </source>
</evidence>
<dbReference type="EMBL" id="WTYY01000004">
    <property type="protein sequence ID" value="MXO88922.1"/>
    <property type="molecule type" value="Genomic_DNA"/>
</dbReference>
<evidence type="ECO:0000313" key="3">
    <source>
        <dbReference type="EMBL" id="MXO88922.1"/>
    </source>
</evidence>
<keyword evidence="2" id="KW-0732">Signal</keyword>
<comment type="caution">
    <text evidence="3">The sequence shown here is derived from an EMBL/GenBank/DDBJ whole genome shotgun (WGS) entry which is preliminary data.</text>
</comment>
<sequence>MMTKKIVVALAATSLLATPVLAQSVNALRAPAPVQDSEEVEGGSGIILVILAAAAVIAGIIIAADGSENLPTSP</sequence>